<dbReference type="Proteomes" id="UP000007110">
    <property type="component" value="Unassembled WGS sequence"/>
</dbReference>
<dbReference type="RefSeq" id="XP_011677757.2">
    <property type="nucleotide sequence ID" value="XM_011679455.2"/>
</dbReference>
<dbReference type="OMA" id="RIAMATC"/>
<evidence type="ECO:0000313" key="2">
    <source>
        <dbReference type="EnsemblMetazoa" id="XP_011677757"/>
    </source>
</evidence>
<accession>A0A7M7LWD9</accession>
<keyword evidence="3" id="KW-1185">Reference proteome</keyword>
<sequence length="178" mass="20853">MAVENSGQQRRGMDRRNLKERIAMATCHLAAIDKETAKEEGRLLELVQEVGDARLESERSKQELHEEQNRYREFLLGCCKIAEDDKALDARSRAVESALQTLRRRKWKTDIMLKSATGEIKLLDHRIMKEQTLQKEQRDRRLGDKRRRVQRTSLKVNTLVVLIILQIILIVIIALWRL</sequence>
<keyword evidence="1" id="KW-0472">Membrane</keyword>
<evidence type="ECO:0000256" key="1">
    <source>
        <dbReference type="SAM" id="Phobius"/>
    </source>
</evidence>
<keyword evidence="1" id="KW-1133">Transmembrane helix</keyword>
<organism evidence="2 3">
    <name type="scientific">Strongylocentrotus purpuratus</name>
    <name type="common">Purple sea urchin</name>
    <dbReference type="NCBI Taxonomy" id="7668"/>
    <lineage>
        <taxon>Eukaryota</taxon>
        <taxon>Metazoa</taxon>
        <taxon>Echinodermata</taxon>
        <taxon>Eleutherozoa</taxon>
        <taxon>Echinozoa</taxon>
        <taxon>Echinoidea</taxon>
        <taxon>Euechinoidea</taxon>
        <taxon>Echinacea</taxon>
        <taxon>Camarodonta</taxon>
        <taxon>Echinidea</taxon>
        <taxon>Strongylocentrotidae</taxon>
        <taxon>Strongylocentrotus</taxon>
    </lineage>
</organism>
<dbReference type="AlphaFoldDB" id="A0A7M7LWD9"/>
<feature type="transmembrane region" description="Helical" evidence="1">
    <location>
        <begin position="156"/>
        <end position="176"/>
    </location>
</feature>
<dbReference type="InParanoid" id="A0A7M7LWD9"/>
<dbReference type="GeneID" id="105444773"/>
<dbReference type="KEGG" id="spu:105444773"/>
<proteinExistence type="predicted"/>
<protein>
    <submittedName>
        <fullName evidence="2">Uncharacterized protein</fullName>
    </submittedName>
</protein>
<evidence type="ECO:0000313" key="3">
    <source>
        <dbReference type="Proteomes" id="UP000007110"/>
    </source>
</evidence>
<dbReference type="EnsemblMetazoa" id="XM_011679455">
    <property type="protein sequence ID" value="XP_011677757"/>
    <property type="gene ID" value="LOC105444773"/>
</dbReference>
<reference evidence="3" key="1">
    <citation type="submission" date="2015-02" db="EMBL/GenBank/DDBJ databases">
        <title>Genome sequencing for Strongylocentrotus purpuratus.</title>
        <authorList>
            <person name="Murali S."/>
            <person name="Liu Y."/>
            <person name="Vee V."/>
            <person name="English A."/>
            <person name="Wang M."/>
            <person name="Skinner E."/>
            <person name="Han Y."/>
            <person name="Muzny D.M."/>
            <person name="Worley K.C."/>
            <person name="Gibbs R.A."/>
        </authorList>
    </citation>
    <scope>NUCLEOTIDE SEQUENCE</scope>
</reference>
<keyword evidence="1" id="KW-0812">Transmembrane</keyword>
<reference evidence="2" key="2">
    <citation type="submission" date="2021-01" db="UniProtKB">
        <authorList>
            <consortium name="EnsemblMetazoa"/>
        </authorList>
    </citation>
    <scope>IDENTIFICATION</scope>
</reference>
<dbReference type="OrthoDB" id="10459154at2759"/>
<name>A0A7M7LWD9_STRPU</name>